<dbReference type="Proteomes" id="UP000050795">
    <property type="component" value="Unassembled WGS sequence"/>
</dbReference>
<reference evidence="2" key="1">
    <citation type="submission" date="2022-06" db="EMBL/GenBank/DDBJ databases">
        <authorList>
            <person name="Berger JAMES D."/>
            <person name="Berger JAMES D."/>
        </authorList>
    </citation>
    <scope>NUCLEOTIDE SEQUENCE [LARGE SCALE GENOMIC DNA]</scope>
</reference>
<dbReference type="PROSITE" id="PS01248">
    <property type="entry name" value="EGF_LAM_1"/>
    <property type="match status" value="1"/>
</dbReference>
<organism evidence="2 3">
    <name type="scientific">Trichobilharzia regenti</name>
    <name type="common">Nasal bird schistosome</name>
    <dbReference type="NCBI Taxonomy" id="157069"/>
    <lineage>
        <taxon>Eukaryota</taxon>
        <taxon>Metazoa</taxon>
        <taxon>Spiralia</taxon>
        <taxon>Lophotrochozoa</taxon>
        <taxon>Platyhelminthes</taxon>
        <taxon>Trematoda</taxon>
        <taxon>Digenea</taxon>
        <taxon>Strigeidida</taxon>
        <taxon>Schistosomatoidea</taxon>
        <taxon>Schistosomatidae</taxon>
        <taxon>Trichobilharzia</taxon>
    </lineage>
</organism>
<protein>
    <recommendedName>
        <fullName evidence="1">Laminin EGF-like domain-containing protein</fullName>
    </recommendedName>
</protein>
<dbReference type="SMART" id="SM00180">
    <property type="entry name" value="EGF_Lam"/>
    <property type="match status" value="1"/>
</dbReference>
<keyword evidence="2" id="KW-1185">Reference proteome</keyword>
<evidence type="ECO:0000313" key="2">
    <source>
        <dbReference type="Proteomes" id="UP000050795"/>
    </source>
</evidence>
<evidence type="ECO:0000313" key="3">
    <source>
        <dbReference type="WBParaSite" id="TREG1_62590.1"/>
    </source>
</evidence>
<name>A0AA85JWU2_TRIRE</name>
<dbReference type="Gene3D" id="2.10.25.10">
    <property type="entry name" value="Laminin"/>
    <property type="match status" value="1"/>
</dbReference>
<feature type="domain" description="Laminin EGF-like" evidence="1">
    <location>
        <begin position="31"/>
        <end position="65"/>
    </location>
</feature>
<dbReference type="AlphaFoldDB" id="A0AA85JWU2"/>
<evidence type="ECO:0000259" key="1">
    <source>
        <dbReference type="PROSITE" id="PS01248"/>
    </source>
</evidence>
<sequence length="73" mass="8046">KCAPGYQKDPEDPLKCRPFCACDKCDADGNCINCPGNRAGPRCQQCKEGFYRPDKNLITTDCQPCDMCGNNLP</sequence>
<proteinExistence type="predicted"/>
<reference evidence="3" key="2">
    <citation type="submission" date="2023-11" db="UniProtKB">
        <authorList>
            <consortium name="WormBaseParasite"/>
        </authorList>
    </citation>
    <scope>IDENTIFICATION</scope>
</reference>
<dbReference type="WBParaSite" id="TREG1_62590.1">
    <property type="protein sequence ID" value="TREG1_62590.1"/>
    <property type="gene ID" value="TREG1_62590"/>
</dbReference>
<dbReference type="InterPro" id="IPR002049">
    <property type="entry name" value="LE_dom"/>
</dbReference>
<accession>A0AA85JWU2</accession>